<dbReference type="InterPro" id="IPR013149">
    <property type="entry name" value="ADH-like_C"/>
</dbReference>
<dbReference type="AlphaFoldDB" id="A0A652KQ24"/>
<dbReference type="InterPro" id="IPR041694">
    <property type="entry name" value="ADH_N_2"/>
</dbReference>
<dbReference type="SUPFAM" id="SSF50129">
    <property type="entry name" value="GroES-like"/>
    <property type="match status" value="1"/>
</dbReference>
<comment type="caution">
    <text evidence="3">The sequence shown here is derived from an EMBL/GenBank/DDBJ whole genome shotgun (WGS) entry which is preliminary data.</text>
</comment>
<keyword evidence="1" id="KW-0560">Oxidoreductase</keyword>
<accession>A0A652KQ24</accession>
<evidence type="ECO:0000256" key="1">
    <source>
        <dbReference type="ARBA" id="ARBA00023002"/>
    </source>
</evidence>
<proteinExistence type="predicted"/>
<dbReference type="InterPro" id="IPR045010">
    <property type="entry name" value="MDR_fam"/>
</dbReference>
<dbReference type="InterPro" id="IPR020843">
    <property type="entry name" value="ER"/>
</dbReference>
<feature type="domain" description="Enoyl reductase (ER)" evidence="2">
    <location>
        <begin position="21"/>
        <end position="342"/>
    </location>
</feature>
<evidence type="ECO:0000313" key="3">
    <source>
        <dbReference type="EMBL" id="TXS25676.1"/>
    </source>
</evidence>
<dbReference type="Pfam" id="PF16884">
    <property type="entry name" value="ADH_N_2"/>
    <property type="match status" value="1"/>
</dbReference>
<name>A0A652KQ24_9ACTN</name>
<dbReference type="EMBL" id="RDBM01000037">
    <property type="protein sequence ID" value="TXS25676.1"/>
    <property type="molecule type" value="Genomic_DNA"/>
</dbReference>
<dbReference type="InterPro" id="IPR011032">
    <property type="entry name" value="GroES-like_sf"/>
</dbReference>
<dbReference type="Gene3D" id="3.40.50.720">
    <property type="entry name" value="NAD(P)-binding Rossmann-like Domain"/>
    <property type="match status" value="1"/>
</dbReference>
<dbReference type="GO" id="GO:0016628">
    <property type="term" value="F:oxidoreductase activity, acting on the CH-CH group of donors, NAD or NADP as acceptor"/>
    <property type="evidence" value="ECO:0007669"/>
    <property type="project" value="InterPro"/>
</dbReference>
<gene>
    <name evidence="3" type="ORF">EAO74_36210</name>
</gene>
<organism evidence="3">
    <name type="scientific">Streptomyces sp. gb1(2016)</name>
    <dbReference type="NCBI Taxonomy" id="1828321"/>
    <lineage>
        <taxon>Bacteria</taxon>
        <taxon>Bacillati</taxon>
        <taxon>Actinomycetota</taxon>
        <taxon>Actinomycetes</taxon>
        <taxon>Kitasatosporales</taxon>
        <taxon>Streptomycetaceae</taxon>
        <taxon>Streptomyces</taxon>
    </lineage>
</organism>
<dbReference type="CDD" id="cd05288">
    <property type="entry name" value="PGDH"/>
    <property type="match status" value="1"/>
</dbReference>
<dbReference type="PANTHER" id="PTHR43205:SF7">
    <property type="entry name" value="PROSTAGLANDIN REDUCTASE 1"/>
    <property type="match status" value="1"/>
</dbReference>
<dbReference type="RefSeq" id="WP_147985809.1">
    <property type="nucleotide sequence ID" value="NZ_RDBM01000037.1"/>
</dbReference>
<dbReference type="InterPro" id="IPR036291">
    <property type="entry name" value="NAD(P)-bd_dom_sf"/>
</dbReference>
<evidence type="ECO:0000259" key="2">
    <source>
        <dbReference type="SMART" id="SM00829"/>
    </source>
</evidence>
<sequence length="344" mass="35472">MTAPTLPRLSREVRLAAVPEGLPRPEHFRVVEQPLPVPGEGEVLVRNTYFQVFPALRILVAGGAEGAPLPGLGPGDTLFGPAVGEVVARPGTAGPPVGSLVSHFLGWREYAVVPAEQCVTLDDGALPDPAAHLSQGSLAYTALTRVAGLRPGETVFVSGGAGGIGSVAGRIAGLLGAGRVIGSTGSPAKAERMTHGLGYGAVVLRNPEHSFSDRLAEAAPEGIDVFVDMVGGEQLRAAVRAARPGARFVLIGTLAGQLSAKGGGATAPVEIDTFQLVVKRITMRGISGADHPEAQAEWTRTFGAWLRSGEITFPHVRIAGIHNAPAALHALMDGQHLGTVVVEL</sequence>
<dbReference type="Gene3D" id="3.90.180.10">
    <property type="entry name" value="Medium-chain alcohol dehydrogenases, catalytic domain"/>
    <property type="match status" value="1"/>
</dbReference>
<protein>
    <submittedName>
        <fullName evidence="3">NADP-dependent oxidoreductase</fullName>
    </submittedName>
</protein>
<dbReference type="PANTHER" id="PTHR43205">
    <property type="entry name" value="PROSTAGLANDIN REDUCTASE"/>
    <property type="match status" value="1"/>
</dbReference>
<dbReference type="SUPFAM" id="SSF51735">
    <property type="entry name" value="NAD(P)-binding Rossmann-fold domains"/>
    <property type="match status" value="1"/>
</dbReference>
<dbReference type="Pfam" id="PF00107">
    <property type="entry name" value="ADH_zinc_N"/>
    <property type="match status" value="1"/>
</dbReference>
<dbReference type="SMART" id="SM00829">
    <property type="entry name" value="PKS_ER"/>
    <property type="match status" value="1"/>
</dbReference>
<reference evidence="3" key="1">
    <citation type="submission" date="2018-10" db="EMBL/GenBank/DDBJ databases">
        <authorList>
            <person name="Hariharan J."/>
            <person name="Choudoir M.J."/>
            <person name="Diebold P."/>
            <person name="Panke-Buisse K."/>
            <person name="Campbell A.N."/>
            <person name="Buckley D.H."/>
        </authorList>
    </citation>
    <scope>NUCLEOTIDE SEQUENCE</scope>
    <source>
        <strain evidence="3">Gb1</strain>
    </source>
</reference>